<dbReference type="Gene3D" id="3.40.1490.10">
    <property type="entry name" value="Bit1"/>
    <property type="match status" value="1"/>
</dbReference>
<accession>A0A6I6MZA6</accession>
<dbReference type="Pfam" id="PF09391">
    <property type="entry name" value="DUF2000"/>
    <property type="match status" value="1"/>
</dbReference>
<proteinExistence type="predicted"/>
<organism evidence="1 2">
    <name type="scientific">Streptomyces broussonetiae</name>
    <dbReference type="NCBI Taxonomy" id="2686304"/>
    <lineage>
        <taxon>Bacteria</taxon>
        <taxon>Bacillati</taxon>
        <taxon>Actinomycetota</taxon>
        <taxon>Actinomycetes</taxon>
        <taxon>Kitasatosporales</taxon>
        <taxon>Streptomycetaceae</taxon>
        <taxon>Streptomyces</taxon>
    </lineage>
</organism>
<dbReference type="KEGG" id="sbro:GQF42_15155"/>
<dbReference type="Proteomes" id="UP000436138">
    <property type="component" value="Chromosome"/>
</dbReference>
<dbReference type="AlphaFoldDB" id="A0A6I6MZA6"/>
<sequence length="134" mass="14305">MQTKVALVLREDLPMAHAANTSAVLALSLGGRIGEAIGRDGEDASGGVHPGLNTHPIPVLTASAEELNLLLERARTTDGVQLVSLTETARRARDYEDYLTDLKAAPAGDLEYLGVIVHGPRTDVSRLTRRLSLL</sequence>
<dbReference type="InterPro" id="IPR023476">
    <property type="entry name" value="Pep_tRNA_hydro_II_dom_sf"/>
</dbReference>
<dbReference type="EMBL" id="CP047020">
    <property type="protein sequence ID" value="QHA04444.1"/>
    <property type="molecule type" value="Genomic_DNA"/>
</dbReference>
<dbReference type="InterPro" id="IPR018988">
    <property type="entry name" value="DUF2000"/>
</dbReference>
<protein>
    <submittedName>
        <fullName evidence="1">DUF2000 family protein</fullName>
    </submittedName>
</protein>
<dbReference type="PIRSF" id="PIRSF033736">
    <property type="entry name" value="UCP033763"/>
    <property type="match status" value="1"/>
</dbReference>
<dbReference type="SUPFAM" id="SSF102462">
    <property type="entry name" value="Peptidyl-tRNA hydrolase II"/>
    <property type="match status" value="1"/>
</dbReference>
<name>A0A6I6MZA6_9ACTN</name>
<evidence type="ECO:0000313" key="1">
    <source>
        <dbReference type="EMBL" id="QHA04444.1"/>
    </source>
</evidence>
<evidence type="ECO:0000313" key="2">
    <source>
        <dbReference type="Proteomes" id="UP000436138"/>
    </source>
</evidence>
<keyword evidence="2" id="KW-1185">Reference proteome</keyword>
<gene>
    <name evidence="1" type="ORF">GQF42_15155</name>
</gene>
<dbReference type="InterPro" id="IPR017021">
    <property type="entry name" value="UCP033763"/>
</dbReference>
<reference evidence="1 2" key="1">
    <citation type="submission" date="2019-12" db="EMBL/GenBank/DDBJ databases">
        <title>Streptomyces sp. strain T44 isolated from rhizosphere soil of Broussonetia papyrifera.</title>
        <authorList>
            <person name="Mo P."/>
        </authorList>
    </citation>
    <scope>NUCLEOTIDE SEQUENCE [LARGE SCALE GENOMIC DNA]</scope>
    <source>
        <strain evidence="1 2">T44</strain>
    </source>
</reference>
<dbReference type="RefSeq" id="WP_158920157.1">
    <property type="nucleotide sequence ID" value="NZ_CP047020.1"/>
</dbReference>